<dbReference type="InterPro" id="IPR036705">
    <property type="entry name" value="Ribosyl_crysJ1_sf"/>
</dbReference>
<feature type="domain" description="Protein kinase" evidence="9">
    <location>
        <begin position="11"/>
        <end position="276"/>
    </location>
</feature>
<comment type="caution">
    <text evidence="10">The sequence shown here is derived from an EMBL/GenBank/DDBJ whole genome shotgun (WGS) entry which is preliminary data.</text>
</comment>
<dbReference type="PANTHER" id="PTHR43289:SF6">
    <property type="entry name" value="SERINE_THREONINE-PROTEIN KINASE NEKL-3"/>
    <property type="match status" value="1"/>
</dbReference>
<feature type="binding site" evidence="7">
    <location>
        <position position="349"/>
    </location>
    <ligand>
        <name>Mg(2+)</name>
        <dbReference type="ChEBI" id="CHEBI:18420"/>
        <label>1</label>
    </ligand>
</feature>
<dbReference type="InterPro" id="IPR017441">
    <property type="entry name" value="Protein_kinase_ATP_BS"/>
</dbReference>
<evidence type="ECO:0000256" key="6">
    <source>
        <dbReference type="ARBA" id="ARBA00022840"/>
    </source>
</evidence>
<protein>
    <recommendedName>
        <fullName evidence="1">non-specific serine/threonine protein kinase</fullName>
        <ecNumber evidence="1">2.7.11.1</ecNumber>
    </recommendedName>
</protein>
<dbReference type="Gene3D" id="1.10.510.10">
    <property type="entry name" value="Transferase(Phosphotransferase) domain 1"/>
    <property type="match status" value="1"/>
</dbReference>
<keyword evidence="4 8" id="KW-0547">Nucleotide-binding</keyword>
<feature type="binding site" evidence="7">
    <location>
        <position position="348"/>
    </location>
    <ligand>
        <name>Mg(2+)</name>
        <dbReference type="ChEBI" id="CHEBI:18420"/>
        <label>1</label>
    </ligand>
</feature>
<dbReference type="GO" id="GO:0005524">
    <property type="term" value="F:ATP binding"/>
    <property type="evidence" value="ECO:0007669"/>
    <property type="project" value="UniProtKB-UniRule"/>
</dbReference>
<evidence type="ECO:0000256" key="2">
    <source>
        <dbReference type="ARBA" id="ARBA00022527"/>
    </source>
</evidence>
<evidence type="ECO:0000313" key="10">
    <source>
        <dbReference type="EMBL" id="MTE13080.1"/>
    </source>
</evidence>
<dbReference type="CDD" id="cd14014">
    <property type="entry name" value="STKc_PknB_like"/>
    <property type="match status" value="1"/>
</dbReference>
<dbReference type="GO" id="GO:0004674">
    <property type="term" value="F:protein serine/threonine kinase activity"/>
    <property type="evidence" value="ECO:0007669"/>
    <property type="project" value="UniProtKB-KW"/>
</dbReference>
<evidence type="ECO:0000256" key="8">
    <source>
        <dbReference type="PROSITE-ProRule" id="PRU10141"/>
    </source>
</evidence>
<comment type="cofactor">
    <cofactor evidence="7">
        <name>Mg(2+)</name>
        <dbReference type="ChEBI" id="CHEBI:18420"/>
    </cofactor>
    <text evidence="7">Binds 2 magnesium ions per subunit.</text>
</comment>
<dbReference type="SMART" id="SM00220">
    <property type="entry name" value="S_TKc"/>
    <property type="match status" value="1"/>
</dbReference>
<dbReference type="Proteomes" id="UP000432464">
    <property type="component" value="Unassembled WGS sequence"/>
</dbReference>
<evidence type="ECO:0000256" key="3">
    <source>
        <dbReference type="ARBA" id="ARBA00022679"/>
    </source>
</evidence>
<dbReference type="PROSITE" id="PS00107">
    <property type="entry name" value="PROTEIN_KINASE_ATP"/>
    <property type="match status" value="1"/>
</dbReference>
<name>A0A6I3KX26_9NOCA</name>
<keyword evidence="2" id="KW-0723">Serine/threonine-protein kinase</keyword>
<feature type="binding site" evidence="7">
    <location>
        <position position="603"/>
    </location>
    <ligand>
        <name>Mg(2+)</name>
        <dbReference type="ChEBI" id="CHEBI:18420"/>
        <label>1</label>
    </ligand>
</feature>
<dbReference type="Pfam" id="PF00069">
    <property type="entry name" value="Pkinase"/>
    <property type="match status" value="1"/>
</dbReference>
<feature type="binding site" evidence="7">
    <location>
        <position position="604"/>
    </location>
    <ligand>
        <name>Mg(2+)</name>
        <dbReference type="ChEBI" id="CHEBI:18420"/>
        <label>1</label>
    </ligand>
</feature>
<dbReference type="InterPro" id="IPR005502">
    <property type="entry name" value="Ribosyl_crysJ1"/>
</dbReference>
<proteinExistence type="predicted"/>
<gene>
    <name evidence="10" type="ORF">GLP40_09870</name>
</gene>
<dbReference type="Pfam" id="PF03747">
    <property type="entry name" value="ADP_ribosyl_GH"/>
    <property type="match status" value="1"/>
</dbReference>
<evidence type="ECO:0000256" key="7">
    <source>
        <dbReference type="PIRSR" id="PIRSR605502-1"/>
    </source>
</evidence>
<dbReference type="Gene3D" id="1.10.4080.10">
    <property type="entry name" value="ADP-ribosylation/Crystallin J1"/>
    <property type="match status" value="1"/>
</dbReference>
<dbReference type="PANTHER" id="PTHR43289">
    <property type="entry name" value="MITOGEN-ACTIVATED PROTEIN KINASE KINASE KINASE 20-RELATED"/>
    <property type="match status" value="1"/>
</dbReference>
<reference evidence="10 11" key="1">
    <citation type="submission" date="2019-11" db="EMBL/GenBank/DDBJ databases">
        <title>Nocardia sp. nov. CT2-14 isolated from soil.</title>
        <authorList>
            <person name="Kanchanasin P."/>
            <person name="Tanasupawat S."/>
            <person name="Yuki M."/>
            <person name="Kudo T."/>
        </authorList>
    </citation>
    <scope>NUCLEOTIDE SEQUENCE [LARGE SCALE GENOMIC DNA]</scope>
    <source>
        <strain evidence="10 11">CT2-14</strain>
    </source>
</reference>
<evidence type="ECO:0000256" key="5">
    <source>
        <dbReference type="ARBA" id="ARBA00022777"/>
    </source>
</evidence>
<sequence length="663" mass="71405">MLRRGEVFAGYVIEREVGRGGMGSVYAARHPRLPRLIALKLLHREMFGENETRMRFEREADVIAQLDHPNIITVYDRGDEDEQLWIAMQYVDGVDCASIDPYDLTPDRAVEIIVQTAAALDYAHGRGVLHRDVKPANILLSRTGGIGTGFTERALLSDFGIARVLDDTAHLTRTGMLNATLAYASPEQLTSAPMGPRSDQYSLACTLFRLLTGRGPFDAPNIATVMLGHLQSPPPDVSYLRSELPAELDAVLRRALSKDPRDRYETCFEFAQTAWETVAEPVSLVRRPRGQVVDRLPREETVLGCLFGGAVGDALGAPIETMLLPNIQQRYGIQGITGEGSGYKGRISDETQLALFTMEALIRSARVRERGTAAVVGMIQENLLVWLRGQGQATVPVQPVPLQSGLTGYPELMTYRGPTQTTISAMLRVAARQRPGVPLGTRDHPINDSKGCAATVRSAPCGFTPMLEYAFELACDAAALTHGNPSGWLPAGTFAATVFGLCRGLDVRAAVEQARAQLIRNRDHEETTQALDAAVRLADTVAFRGRPMPLPGVLDPLGTGVIGSEALALGVCAAICAENAGGTSEQIFRNGVLLSVNHSGDSDSTGAICGALLGTRLGVHAIPQSWRARLDAAAAIERLAADFTREFRGAAQQPGSTVPWSAP</sequence>
<keyword evidence="7" id="KW-0460">Magnesium</keyword>
<feature type="binding site" evidence="7">
    <location>
        <position position="601"/>
    </location>
    <ligand>
        <name>Mg(2+)</name>
        <dbReference type="ChEBI" id="CHEBI:18420"/>
        <label>1</label>
    </ligand>
</feature>
<accession>A0A6I3KX26</accession>
<evidence type="ECO:0000313" key="11">
    <source>
        <dbReference type="Proteomes" id="UP000432464"/>
    </source>
</evidence>
<dbReference type="AlphaFoldDB" id="A0A6I3KX26"/>
<keyword evidence="7" id="KW-0479">Metal-binding</keyword>
<dbReference type="InterPro" id="IPR008271">
    <property type="entry name" value="Ser/Thr_kinase_AS"/>
</dbReference>
<dbReference type="RefSeq" id="WP_154787541.1">
    <property type="nucleotide sequence ID" value="NZ_WMBB01000004.1"/>
</dbReference>
<keyword evidence="6 8" id="KW-0067">ATP-binding</keyword>
<evidence type="ECO:0000256" key="4">
    <source>
        <dbReference type="ARBA" id="ARBA00022741"/>
    </source>
</evidence>
<feature type="binding site" evidence="8">
    <location>
        <position position="40"/>
    </location>
    <ligand>
        <name>ATP</name>
        <dbReference type="ChEBI" id="CHEBI:30616"/>
    </ligand>
</feature>
<dbReference type="EC" id="2.7.11.1" evidence="1"/>
<organism evidence="10 11">
    <name type="scientific">Nocardia aurantiaca</name>
    <dbReference type="NCBI Taxonomy" id="2675850"/>
    <lineage>
        <taxon>Bacteria</taxon>
        <taxon>Bacillati</taxon>
        <taxon>Actinomycetota</taxon>
        <taxon>Actinomycetes</taxon>
        <taxon>Mycobacteriales</taxon>
        <taxon>Nocardiaceae</taxon>
        <taxon>Nocardia</taxon>
    </lineage>
</organism>
<dbReference type="EMBL" id="WMBB01000004">
    <property type="protein sequence ID" value="MTE13080.1"/>
    <property type="molecule type" value="Genomic_DNA"/>
</dbReference>
<evidence type="ECO:0000259" key="9">
    <source>
        <dbReference type="PROSITE" id="PS50011"/>
    </source>
</evidence>
<dbReference type="InterPro" id="IPR000719">
    <property type="entry name" value="Prot_kinase_dom"/>
</dbReference>
<dbReference type="PROSITE" id="PS50011">
    <property type="entry name" value="PROTEIN_KINASE_DOM"/>
    <property type="match status" value="1"/>
</dbReference>
<keyword evidence="5 10" id="KW-0418">Kinase</keyword>
<dbReference type="SUPFAM" id="SSF56112">
    <property type="entry name" value="Protein kinase-like (PK-like)"/>
    <property type="match status" value="1"/>
</dbReference>
<keyword evidence="3" id="KW-0808">Transferase</keyword>
<dbReference type="GO" id="GO:0046872">
    <property type="term" value="F:metal ion binding"/>
    <property type="evidence" value="ECO:0007669"/>
    <property type="project" value="UniProtKB-KW"/>
</dbReference>
<evidence type="ECO:0000256" key="1">
    <source>
        <dbReference type="ARBA" id="ARBA00012513"/>
    </source>
</evidence>
<dbReference type="Gene3D" id="3.30.200.20">
    <property type="entry name" value="Phosphorylase Kinase, domain 1"/>
    <property type="match status" value="1"/>
</dbReference>
<keyword evidence="11" id="KW-1185">Reference proteome</keyword>
<dbReference type="InterPro" id="IPR011009">
    <property type="entry name" value="Kinase-like_dom_sf"/>
</dbReference>
<dbReference type="SUPFAM" id="SSF101478">
    <property type="entry name" value="ADP-ribosylglycohydrolase"/>
    <property type="match status" value="1"/>
</dbReference>
<dbReference type="PROSITE" id="PS00108">
    <property type="entry name" value="PROTEIN_KINASE_ST"/>
    <property type="match status" value="1"/>
</dbReference>